<dbReference type="AlphaFoldDB" id="A0A0F9Y9D3"/>
<protein>
    <submittedName>
        <fullName evidence="1">Uncharacterized protein</fullName>
    </submittedName>
</protein>
<comment type="caution">
    <text evidence="1">The sequence shown here is derived from an EMBL/GenBank/DDBJ whole genome shotgun (WGS) entry which is preliminary data.</text>
</comment>
<dbReference type="EMBL" id="LAZR01000009">
    <property type="protein sequence ID" value="KKO08567.1"/>
    <property type="molecule type" value="Genomic_DNA"/>
</dbReference>
<sequence length="397" mass="44271">MTPNAADIEEKLLQILKDNRPGKEVRGCNTHLDIYERAVQKEIIEPLFKDLGEQGRIQDIDDLGHDTEFKLVWNRALRGQCEDWDCRTLANLFITNAVRDVPDFFRVVFKDDYDAIDAAILKNLPDLLSGGGMGPYTGWGLKSWMTGAHVDIKMDGLQASFCARDGSTLEPPPRYIAYKDSDPSQEPVEVYGLMSFHCEEIDYDTSIKAWQAWSNALRSKELNRRDQYDSVVGRMLMNLLPLNEIGISQMVLRQDESVSVEAGPDGVIAYRGEVRGLKRLVDEGQFLCGPRARFAEILETGGFSKAGAGAFLDTLAQSSSAFCALAPAGSNFRYMLDPETLMAFEEDGDDMLYDLDKADALPIMAAGTFEMPEMITHRDREARKLAANLSSELGEPT</sequence>
<proteinExistence type="predicted"/>
<name>A0A0F9Y9D3_9ZZZZ</name>
<organism evidence="1">
    <name type="scientific">marine sediment metagenome</name>
    <dbReference type="NCBI Taxonomy" id="412755"/>
    <lineage>
        <taxon>unclassified sequences</taxon>
        <taxon>metagenomes</taxon>
        <taxon>ecological metagenomes</taxon>
    </lineage>
</organism>
<accession>A0A0F9Y9D3</accession>
<gene>
    <name evidence="1" type="ORF">LCGC14_0045070</name>
</gene>
<reference evidence="1" key="1">
    <citation type="journal article" date="2015" name="Nature">
        <title>Complex archaea that bridge the gap between prokaryotes and eukaryotes.</title>
        <authorList>
            <person name="Spang A."/>
            <person name="Saw J.H."/>
            <person name="Jorgensen S.L."/>
            <person name="Zaremba-Niedzwiedzka K."/>
            <person name="Martijn J."/>
            <person name="Lind A.E."/>
            <person name="van Eijk R."/>
            <person name="Schleper C."/>
            <person name="Guy L."/>
            <person name="Ettema T.J."/>
        </authorList>
    </citation>
    <scope>NUCLEOTIDE SEQUENCE</scope>
</reference>
<evidence type="ECO:0000313" key="1">
    <source>
        <dbReference type="EMBL" id="KKO08567.1"/>
    </source>
</evidence>